<dbReference type="Gene3D" id="6.20.250.70">
    <property type="match status" value="1"/>
</dbReference>
<keyword evidence="2" id="KW-0240">DNA-directed RNA polymerase</keyword>
<keyword evidence="3" id="KW-1185">Reference proteome</keyword>
<keyword evidence="2" id="KW-0804">Transcription</keyword>
<dbReference type="OrthoDB" id="76224at2759"/>
<evidence type="ECO:0000313" key="2">
    <source>
        <dbReference type="EMBL" id="GJE88020.1"/>
    </source>
</evidence>
<dbReference type="Proteomes" id="UP000703269">
    <property type="component" value="Unassembled WGS sequence"/>
</dbReference>
<proteinExistence type="predicted"/>
<feature type="region of interest" description="Disordered" evidence="1">
    <location>
        <begin position="162"/>
        <end position="261"/>
    </location>
</feature>
<dbReference type="EMBL" id="BPQB01000008">
    <property type="protein sequence ID" value="GJE88020.1"/>
    <property type="molecule type" value="Genomic_DNA"/>
</dbReference>
<feature type="compositionally biased region" description="Basic residues" evidence="1">
    <location>
        <begin position="252"/>
        <end position="261"/>
    </location>
</feature>
<evidence type="ECO:0000313" key="3">
    <source>
        <dbReference type="Proteomes" id="UP000703269"/>
    </source>
</evidence>
<evidence type="ECO:0000256" key="1">
    <source>
        <dbReference type="SAM" id="MobiDB-lite"/>
    </source>
</evidence>
<feature type="compositionally biased region" description="Basic and acidic residues" evidence="1">
    <location>
        <begin position="234"/>
        <end position="251"/>
    </location>
</feature>
<comment type="caution">
    <text evidence="2">The sequence shown here is derived from an EMBL/GenBank/DDBJ whole genome shotgun (WGS) entry which is preliminary data.</text>
</comment>
<protein>
    <submittedName>
        <fullName evidence="2">DNA-directed RNA polymerase I subunit RPA34.5-domain-containing protein</fullName>
    </submittedName>
</protein>
<feature type="region of interest" description="Disordered" evidence="1">
    <location>
        <begin position="1"/>
        <end position="53"/>
    </location>
</feature>
<name>A0A9P3G5N7_9APHY</name>
<dbReference type="Pfam" id="PF08208">
    <property type="entry name" value="RNA_polI_A34"/>
    <property type="match status" value="1"/>
</dbReference>
<dbReference type="InterPro" id="IPR013240">
    <property type="entry name" value="DNA-dir_RNA_pol1_su_RPA34"/>
</dbReference>
<reference evidence="2 3" key="1">
    <citation type="submission" date="2021-08" db="EMBL/GenBank/DDBJ databases">
        <title>Draft Genome Sequence of Phanerochaete sordida strain YK-624.</title>
        <authorList>
            <person name="Mori T."/>
            <person name="Dohra H."/>
            <person name="Suzuki T."/>
            <person name="Kawagishi H."/>
            <person name="Hirai H."/>
        </authorList>
    </citation>
    <scope>NUCLEOTIDE SEQUENCE [LARGE SCALE GENOMIC DNA]</scope>
    <source>
        <strain evidence="2 3">YK-624</strain>
    </source>
</reference>
<dbReference type="GO" id="GO:0000428">
    <property type="term" value="C:DNA-directed RNA polymerase complex"/>
    <property type="evidence" value="ECO:0007669"/>
    <property type="project" value="UniProtKB-KW"/>
</dbReference>
<gene>
    <name evidence="2" type="ORF">PsYK624_041030</name>
</gene>
<dbReference type="AlphaFoldDB" id="A0A9P3G5N7"/>
<organism evidence="2 3">
    <name type="scientific">Phanerochaete sordida</name>
    <dbReference type="NCBI Taxonomy" id="48140"/>
    <lineage>
        <taxon>Eukaryota</taxon>
        <taxon>Fungi</taxon>
        <taxon>Dikarya</taxon>
        <taxon>Basidiomycota</taxon>
        <taxon>Agaricomycotina</taxon>
        <taxon>Agaricomycetes</taxon>
        <taxon>Polyporales</taxon>
        <taxon>Phanerochaetaceae</taxon>
        <taxon>Phanerochaete</taxon>
    </lineage>
</organism>
<sequence length="261" mass="28817">MSDRSSSPEPILSSKKADKSPKDKSKKKSAQPTVVHTPHGKNEGTNAEWAYQPPAGTVVFDGELDEDFDWDSVKDDEDLELWVVRVPEGVKPKHLQNLKLDAPSANKTARIGSLERKAGSYDVWSLGDEPNEAVAADEMRTLQPLLPRKKKGTKFYAASDLPVRRVVLSARPPQPSLEESDENSDDRSWATGQNPPRPAYPKEMLKHRFLPIGAETPAPQGEDGMDVDVPAQKPSEDAESKPKKRKVEGSTKKSKKSKSTE</sequence>
<dbReference type="GO" id="GO:0006360">
    <property type="term" value="P:transcription by RNA polymerase I"/>
    <property type="evidence" value="ECO:0007669"/>
    <property type="project" value="InterPro"/>
</dbReference>
<accession>A0A9P3G5N7</accession>